<dbReference type="GeneTree" id="ENSGT00940000154723"/>
<reference evidence="4" key="2">
    <citation type="submission" date="2025-08" db="UniProtKB">
        <authorList>
            <consortium name="Ensembl"/>
        </authorList>
    </citation>
    <scope>IDENTIFICATION</scope>
</reference>
<dbReference type="InterPro" id="IPR014745">
    <property type="entry name" value="MHC_II_a/b_N"/>
</dbReference>
<evidence type="ECO:0000256" key="2">
    <source>
        <dbReference type="SAM" id="Phobius"/>
    </source>
</evidence>
<reference evidence="4" key="3">
    <citation type="submission" date="2025-09" db="UniProtKB">
        <authorList>
            <consortium name="Ensembl"/>
        </authorList>
    </citation>
    <scope>IDENTIFICATION</scope>
</reference>
<dbReference type="SUPFAM" id="SSF54452">
    <property type="entry name" value="MHC antigen-recognition domain"/>
    <property type="match status" value="1"/>
</dbReference>
<reference evidence="5" key="1">
    <citation type="submission" date="2016-06" db="EMBL/GenBank/DDBJ databases">
        <title>De novo assembly and RNA-Seq shows season-dependent expression and editing in black bear kidneys.</title>
        <authorList>
            <person name="Korstanje R."/>
            <person name="Srivastava A."/>
            <person name="Sarsani V.K."/>
            <person name="Sheehan S.M."/>
            <person name="Seger R.L."/>
            <person name="Barter M.E."/>
            <person name="Lindqvist C."/>
            <person name="Brody L.C."/>
            <person name="Mullikin J.C."/>
        </authorList>
    </citation>
    <scope>NUCLEOTIDE SEQUENCE [LARGE SCALE GENOMIC DNA]</scope>
</reference>
<evidence type="ECO:0000259" key="3">
    <source>
        <dbReference type="SMART" id="SM00921"/>
    </source>
</evidence>
<dbReference type="Ensembl" id="ENSUAMT00000018530.1">
    <property type="protein sequence ID" value="ENSUAMP00000016547.1"/>
    <property type="gene ID" value="ENSUAMG00000013161.1"/>
</dbReference>
<feature type="domain" description="MHC class II beta chain N-terminal" evidence="3">
    <location>
        <begin position="47"/>
        <end position="118"/>
    </location>
</feature>
<dbReference type="InterPro" id="IPR000353">
    <property type="entry name" value="MHC_II_b_N"/>
</dbReference>
<dbReference type="GO" id="GO:0019882">
    <property type="term" value="P:antigen processing and presentation"/>
    <property type="evidence" value="ECO:0007669"/>
    <property type="project" value="InterPro"/>
</dbReference>
<keyword evidence="2" id="KW-1133">Transmembrane helix</keyword>
<dbReference type="STRING" id="9643.ENSUAMP00000016547"/>
<keyword evidence="2" id="KW-0472">Membrane</keyword>
<keyword evidence="1" id="KW-0325">Glycoprotein</keyword>
<protein>
    <recommendedName>
        <fullName evidence="3">MHC class II beta chain N-terminal domain-containing protein</fullName>
    </recommendedName>
</protein>
<dbReference type="AlphaFoldDB" id="A0A452RCX5"/>
<sequence length="275" mass="31086">HCQSCLQILVCTLWLVLLTLLMIFFYGKKLLVLVELDLSDFVPHFKGMCYVSNGTGNVWLVATEIYKEEILSFDSDVAVLVVVTAGAVSARSWNGQKDLPEECQARWTLCSHNYIVQRRVGSTVTMFPTRIEALNHHNLMVYSKKRGKDSWSCVYTCYSEWRLNLLGFCDAKNNTTVWRCLHLPRLHIRTRVPKLPESPRLQSPITVEWLRAQSEFAHRQMLSGIVGSVLGLISLGLGRAPWKTGRTCAGAEAFAVTFATSPHKGRRARWASSKL</sequence>
<evidence type="ECO:0000313" key="5">
    <source>
        <dbReference type="Proteomes" id="UP000291022"/>
    </source>
</evidence>
<dbReference type="InterPro" id="IPR011162">
    <property type="entry name" value="MHC_I/II-like_Ag-recog"/>
</dbReference>
<dbReference type="Pfam" id="PF00969">
    <property type="entry name" value="MHC_II_beta"/>
    <property type="match status" value="1"/>
</dbReference>
<organism evidence="4 5">
    <name type="scientific">Ursus americanus</name>
    <name type="common">American black bear</name>
    <name type="synonym">Euarctos americanus</name>
    <dbReference type="NCBI Taxonomy" id="9643"/>
    <lineage>
        <taxon>Eukaryota</taxon>
        <taxon>Metazoa</taxon>
        <taxon>Chordata</taxon>
        <taxon>Craniata</taxon>
        <taxon>Vertebrata</taxon>
        <taxon>Euteleostomi</taxon>
        <taxon>Mammalia</taxon>
        <taxon>Eutheria</taxon>
        <taxon>Laurasiatheria</taxon>
        <taxon>Carnivora</taxon>
        <taxon>Caniformia</taxon>
        <taxon>Ursidae</taxon>
        <taxon>Ursus</taxon>
    </lineage>
</organism>
<dbReference type="SMART" id="SM00921">
    <property type="entry name" value="MHC_II_beta"/>
    <property type="match status" value="1"/>
</dbReference>
<evidence type="ECO:0000256" key="1">
    <source>
        <dbReference type="ARBA" id="ARBA00023180"/>
    </source>
</evidence>
<keyword evidence="2" id="KW-0812">Transmembrane</keyword>
<proteinExistence type="predicted"/>
<dbReference type="Proteomes" id="UP000291022">
    <property type="component" value="Unassembled WGS sequence"/>
</dbReference>
<evidence type="ECO:0000313" key="4">
    <source>
        <dbReference type="Ensembl" id="ENSUAMP00000016547.1"/>
    </source>
</evidence>
<name>A0A452RCX5_URSAM</name>
<dbReference type="GO" id="GO:0006955">
    <property type="term" value="P:immune response"/>
    <property type="evidence" value="ECO:0007669"/>
    <property type="project" value="InterPro"/>
</dbReference>
<dbReference type="GO" id="GO:0042613">
    <property type="term" value="C:MHC class II protein complex"/>
    <property type="evidence" value="ECO:0007669"/>
    <property type="project" value="InterPro"/>
</dbReference>
<dbReference type="Gene3D" id="3.10.320.10">
    <property type="entry name" value="Class II Histocompatibility Antigen, M Beta Chain, Chain B, domain 1"/>
    <property type="match status" value="1"/>
</dbReference>
<accession>A0A452RCX5</accession>
<keyword evidence="5" id="KW-1185">Reference proteome</keyword>
<feature type="transmembrane region" description="Helical" evidence="2">
    <location>
        <begin position="6"/>
        <end position="26"/>
    </location>
</feature>